<dbReference type="EC" id="3.4.13.18" evidence="10"/>
<evidence type="ECO:0000256" key="9">
    <source>
        <dbReference type="ARBA" id="ARBA00036421"/>
    </source>
</evidence>
<comment type="cofactor">
    <cofactor evidence="1">
        <name>Co(2+)</name>
        <dbReference type="ChEBI" id="CHEBI:48828"/>
    </cofactor>
</comment>
<dbReference type="NCBIfam" id="TIGR01893">
    <property type="entry name" value="aa-his-dipept"/>
    <property type="match status" value="1"/>
</dbReference>
<evidence type="ECO:0000256" key="2">
    <source>
        <dbReference type="ARBA" id="ARBA00001947"/>
    </source>
</evidence>
<evidence type="ECO:0000259" key="18">
    <source>
        <dbReference type="Pfam" id="PF07687"/>
    </source>
</evidence>
<dbReference type="FunFam" id="3.40.630.10:FF:000018">
    <property type="entry name" value="Aminoacyl-histidine dipeptidase PepD"/>
    <property type="match status" value="1"/>
</dbReference>
<dbReference type="InterPro" id="IPR002933">
    <property type="entry name" value="Peptidase_M20"/>
</dbReference>
<evidence type="ECO:0000256" key="16">
    <source>
        <dbReference type="ARBA" id="ARBA00077688"/>
    </source>
</evidence>
<dbReference type="FunFam" id="3.40.630.10:FF:000015">
    <property type="entry name" value="Aminoacyl-histidine dipeptidase PepD"/>
    <property type="match status" value="1"/>
</dbReference>
<accession>A0A3D5QAI9</accession>
<dbReference type="EMBL" id="DPPF01000085">
    <property type="protein sequence ID" value="HCW92847.1"/>
    <property type="molecule type" value="Genomic_DNA"/>
</dbReference>
<reference evidence="19 20" key="1">
    <citation type="journal article" date="2018" name="Nat. Biotechnol.">
        <title>A standardized bacterial taxonomy based on genome phylogeny substantially revises the tree of life.</title>
        <authorList>
            <person name="Parks D.H."/>
            <person name="Chuvochina M."/>
            <person name="Waite D.W."/>
            <person name="Rinke C."/>
            <person name="Skarshewski A."/>
            <person name="Chaumeil P.A."/>
            <person name="Hugenholtz P."/>
        </authorList>
    </citation>
    <scope>NUCLEOTIDE SEQUENCE [LARGE SCALE GENOMIC DNA]</scope>
    <source>
        <strain evidence="19">UBA8672</strain>
    </source>
</reference>
<evidence type="ECO:0000256" key="5">
    <source>
        <dbReference type="ARBA" id="ARBA00022801"/>
    </source>
</evidence>
<evidence type="ECO:0000256" key="11">
    <source>
        <dbReference type="ARBA" id="ARBA00044252"/>
    </source>
</evidence>
<dbReference type="PANTHER" id="PTHR43501">
    <property type="entry name" value="CYTOSOL NON-SPECIFIC DIPEPTIDASE"/>
    <property type="match status" value="1"/>
</dbReference>
<evidence type="ECO:0000256" key="8">
    <source>
        <dbReference type="ARBA" id="ARBA00023285"/>
    </source>
</evidence>
<evidence type="ECO:0000256" key="4">
    <source>
        <dbReference type="ARBA" id="ARBA00022723"/>
    </source>
</evidence>
<dbReference type="GO" id="GO:0046872">
    <property type="term" value="F:metal ion binding"/>
    <property type="evidence" value="ECO:0007669"/>
    <property type="project" value="UniProtKB-KW"/>
</dbReference>
<dbReference type="PRINTS" id="PR00934">
    <property type="entry name" value="XHISDIPTASE"/>
</dbReference>
<evidence type="ECO:0000313" key="19">
    <source>
        <dbReference type="EMBL" id="HCW92847.1"/>
    </source>
</evidence>
<dbReference type="GO" id="GO:0006508">
    <property type="term" value="P:proteolysis"/>
    <property type="evidence" value="ECO:0007669"/>
    <property type="project" value="UniProtKB-KW"/>
</dbReference>
<gene>
    <name evidence="19" type="ORF">DHM44_04120</name>
</gene>
<evidence type="ECO:0000256" key="3">
    <source>
        <dbReference type="ARBA" id="ARBA00022670"/>
    </source>
</evidence>
<keyword evidence="3" id="KW-0645">Protease</keyword>
<proteinExistence type="inferred from homology"/>
<evidence type="ECO:0000256" key="12">
    <source>
        <dbReference type="ARBA" id="ARBA00061423"/>
    </source>
</evidence>
<keyword evidence="8" id="KW-0170">Cobalt</keyword>
<dbReference type="SUPFAM" id="SSF53187">
    <property type="entry name" value="Zn-dependent exopeptidases"/>
    <property type="match status" value="1"/>
</dbReference>
<evidence type="ECO:0000256" key="17">
    <source>
        <dbReference type="ARBA" id="ARBA00078074"/>
    </source>
</evidence>
<comment type="caution">
    <text evidence="19">The sequence shown here is derived from an EMBL/GenBank/DDBJ whole genome shotgun (WGS) entry which is preliminary data.</text>
</comment>
<evidence type="ECO:0000256" key="14">
    <source>
        <dbReference type="ARBA" id="ARBA00075285"/>
    </source>
</evidence>
<dbReference type="Gene3D" id="3.40.630.10">
    <property type="entry name" value="Zn peptidases"/>
    <property type="match status" value="2"/>
</dbReference>
<comment type="cofactor">
    <cofactor evidence="2">
        <name>Zn(2+)</name>
        <dbReference type="ChEBI" id="CHEBI:29105"/>
    </cofactor>
</comment>
<dbReference type="PIRSF" id="PIRSF016599">
    <property type="entry name" value="Xaa-His_dipept"/>
    <property type="match status" value="1"/>
</dbReference>
<name>A0A3D5QAI9_FLESI</name>
<dbReference type="GO" id="GO:0070573">
    <property type="term" value="F:metallodipeptidase activity"/>
    <property type="evidence" value="ECO:0007669"/>
    <property type="project" value="TreeGrafter"/>
</dbReference>
<comment type="similarity">
    <text evidence="12">Belongs to the peptidase M20C family.</text>
</comment>
<feature type="domain" description="Peptidase M20 dimerisation" evidence="18">
    <location>
        <begin position="196"/>
        <end position="266"/>
    </location>
</feature>
<dbReference type="GO" id="GO:0005829">
    <property type="term" value="C:cytosol"/>
    <property type="evidence" value="ECO:0007669"/>
    <property type="project" value="TreeGrafter"/>
</dbReference>
<evidence type="ECO:0000256" key="10">
    <source>
        <dbReference type="ARBA" id="ARBA00038976"/>
    </source>
</evidence>
<evidence type="ECO:0000256" key="6">
    <source>
        <dbReference type="ARBA" id="ARBA00022833"/>
    </source>
</evidence>
<dbReference type="Pfam" id="PF01546">
    <property type="entry name" value="Peptidase_M20"/>
    <property type="match status" value="1"/>
</dbReference>
<dbReference type="InterPro" id="IPR011650">
    <property type="entry name" value="Peptidase_M20_dimer"/>
</dbReference>
<dbReference type="PANTHER" id="PTHR43501:SF1">
    <property type="entry name" value="CYTOSOL NON-SPECIFIC DIPEPTIDASE"/>
    <property type="match status" value="1"/>
</dbReference>
<keyword evidence="7" id="KW-0482">Metalloprotease</keyword>
<sequence>MSYLKEFMEIFGEISRIPRCSGNEKMIAEWIMKRAHDNGFETKTDKTGNICVKVDTGSNNTVVIQNHMDMVCEKESGARHDFSKDPIKMTIKDDWLKAEGTTLGADNGAGMALAFLLSEENSPKPNLELLFTVDEERGLVGASGLEEDMLTGSTLINLDTETEGEFIIGCAGGRDTLINKKYDFINLDAAEMFKLEIKGLEGGHSGLDIHKGRPNAIKMLGEMLGAINKNYPVYISDINGGTAHNAIPRSAFAEFMVEGEITRKNIEDTLVEFDTGLFDLKTVKNSGSGFLTQDDSVQIVSMINEIPHGVYSYDSKMPDKVETSSNLATIKIENSSFICLVSQRSSNPSNLNDLTALIEGCALKAGAEYETGNEYPGWLPEPDSEIVSIFKNTYSEIFGKAPKVDVVHAGLECGVIGEKFENMEMISLGPTIIDAHSPAERLSLSSVEKVARLLKRVFEKIA</sequence>
<evidence type="ECO:0000256" key="1">
    <source>
        <dbReference type="ARBA" id="ARBA00001941"/>
    </source>
</evidence>
<evidence type="ECO:0000256" key="7">
    <source>
        <dbReference type="ARBA" id="ARBA00023049"/>
    </source>
</evidence>
<evidence type="ECO:0000256" key="15">
    <source>
        <dbReference type="ARBA" id="ARBA00076004"/>
    </source>
</evidence>
<keyword evidence="4" id="KW-0479">Metal-binding</keyword>
<keyword evidence="6" id="KW-0862">Zinc</keyword>
<keyword evidence="5" id="KW-0378">Hydrolase</keyword>
<comment type="catalytic activity">
    <reaction evidence="9">
        <text>Hydrolysis of dipeptides, preferentially hydrophobic dipeptides including prolyl amino acids.</text>
        <dbReference type="EC" id="3.4.13.18"/>
    </reaction>
</comment>
<dbReference type="Proteomes" id="UP000262325">
    <property type="component" value="Unassembled WGS sequence"/>
</dbReference>
<dbReference type="InterPro" id="IPR001160">
    <property type="entry name" value="Peptidase_M20C"/>
</dbReference>
<dbReference type="AlphaFoldDB" id="A0A3D5QAI9"/>
<protein>
    <recommendedName>
        <fullName evidence="13">Cytosol non-specific dipeptidase</fullName>
        <ecNumber evidence="10">3.4.13.18</ecNumber>
    </recommendedName>
    <alternativeName>
        <fullName evidence="16">Aminoacyl-histidine dipeptidase</fullName>
    </alternativeName>
    <alternativeName>
        <fullName evidence="15">Beta-alanyl-histidine dipeptidase</fullName>
    </alternativeName>
    <alternativeName>
        <fullName evidence="14">Carnosinase</fullName>
    </alternativeName>
    <alternativeName>
        <fullName evidence="11">Peptidase D</fullName>
    </alternativeName>
    <alternativeName>
        <fullName evidence="17">Xaa-His dipeptidase</fullName>
    </alternativeName>
</protein>
<evidence type="ECO:0000313" key="20">
    <source>
        <dbReference type="Proteomes" id="UP000262325"/>
    </source>
</evidence>
<dbReference type="Pfam" id="PF07687">
    <property type="entry name" value="M20_dimer"/>
    <property type="match status" value="1"/>
</dbReference>
<organism evidence="19 20">
    <name type="scientific">Flexistipes sinusarabici</name>
    <dbReference type="NCBI Taxonomy" id="2352"/>
    <lineage>
        <taxon>Bacteria</taxon>
        <taxon>Pseudomonadati</taxon>
        <taxon>Deferribacterota</taxon>
        <taxon>Deferribacteres</taxon>
        <taxon>Deferribacterales</taxon>
        <taxon>Flexistipitaceae</taxon>
        <taxon>Flexistipes</taxon>
    </lineage>
</organism>
<evidence type="ECO:0000256" key="13">
    <source>
        <dbReference type="ARBA" id="ARBA00071271"/>
    </source>
</evidence>